<dbReference type="HOGENOM" id="CLU_178752_0_0_1"/>
<dbReference type="eggNOG" id="KOG2283">
    <property type="taxonomic scope" value="Eukaryota"/>
</dbReference>
<sequence length="103" mass="12186">MQRRLANAARLMVSRNKRRYQYDGFDLDLTYVTDKIITMSFPSSGKMSFYRNPMSKVVRLLDTTYPNRYKVYNLCSEHSYSPSYFHGRVANFPIDDHNVPTCR</sequence>
<accession>E9I274</accession>
<organism evidence="3 4">
    <name type="scientific">Daphnia pulex</name>
    <name type="common">Water flea</name>
    <dbReference type="NCBI Taxonomy" id="6669"/>
    <lineage>
        <taxon>Eukaryota</taxon>
        <taxon>Metazoa</taxon>
        <taxon>Ecdysozoa</taxon>
        <taxon>Arthropoda</taxon>
        <taxon>Crustacea</taxon>
        <taxon>Branchiopoda</taxon>
        <taxon>Diplostraca</taxon>
        <taxon>Cladocera</taxon>
        <taxon>Anomopoda</taxon>
        <taxon>Daphniidae</taxon>
        <taxon>Daphnia</taxon>
    </lineage>
</organism>
<reference evidence="3 4" key="1">
    <citation type="journal article" date="2011" name="Science">
        <title>The ecoresponsive genome of Daphnia pulex.</title>
        <authorList>
            <person name="Colbourne J.K."/>
            <person name="Pfrender M.E."/>
            <person name="Gilbert D."/>
            <person name="Thomas W.K."/>
            <person name="Tucker A."/>
            <person name="Oakley T.H."/>
            <person name="Tokishita S."/>
            <person name="Aerts A."/>
            <person name="Arnold G.J."/>
            <person name="Basu M.K."/>
            <person name="Bauer D.J."/>
            <person name="Caceres C.E."/>
            <person name="Carmel L."/>
            <person name="Casola C."/>
            <person name="Choi J.H."/>
            <person name="Detter J.C."/>
            <person name="Dong Q."/>
            <person name="Dusheyko S."/>
            <person name="Eads B.D."/>
            <person name="Frohlich T."/>
            <person name="Geiler-Samerotte K.A."/>
            <person name="Gerlach D."/>
            <person name="Hatcher P."/>
            <person name="Jogdeo S."/>
            <person name="Krijgsveld J."/>
            <person name="Kriventseva E.V."/>
            <person name="Kultz D."/>
            <person name="Laforsch C."/>
            <person name="Lindquist E."/>
            <person name="Lopez J."/>
            <person name="Manak J.R."/>
            <person name="Muller J."/>
            <person name="Pangilinan J."/>
            <person name="Patwardhan R.P."/>
            <person name="Pitluck S."/>
            <person name="Pritham E.J."/>
            <person name="Rechtsteiner A."/>
            <person name="Rho M."/>
            <person name="Rogozin I.B."/>
            <person name="Sakarya O."/>
            <person name="Salamov A."/>
            <person name="Schaack S."/>
            <person name="Shapiro H."/>
            <person name="Shiga Y."/>
            <person name="Skalitzky C."/>
            <person name="Smith Z."/>
            <person name="Souvorov A."/>
            <person name="Sung W."/>
            <person name="Tang Z."/>
            <person name="Tsuchiya D."/>
            <person name="Tu H."/>
            <person name="Vos H."/>
            <person name="Wang M."/>
            <person name="Wolf Y.I."/>
            <person name="Yamagata H."/>
            <person name="Yamada T."/>
            <person name="Ye Y."/>
            <person name="Shaw J.R."/>
            <person name="Andrews J."/>
            <person name="Crease T.J."/>
            <person name="Tang H."/>
            <person name="Lucas S.M."/>
            <person name="Robertson H.M."/>
            <person name="Bork P."/>
            <person name="Koonin E.V."/>
            <person name="Zdobnov E.M."/>
            <person name="Grigoriev I.V."/>
            <person name="Lynch M."/>
            <person name="Boore J.L."/>
        </authorList>
    </citation>
    <scope>NUCLEOTIDE SEQUENCE [LARGE SCALE GENOMIC DNA]</scope>
</reference>
<dbReference type="PROSITE" id="PS51181">
    <property type="entry name" value="PPASE_TENSIN"/>
    <property type="match status" value="1"/>
</dbReference>
<protein>
    <recommendedName>
        <fullName evidence="2">Phosphatase tensin-type domain-containing protein</fullName>
    </recommendedName>
</protein>
<evidence type="ECO:0000313" key="3">
    <source>
        <dbReference type="EMBL" id="EFX61905.1"/>
    </source>
</evidence>
<dbReference type="KEGG" id="dpx:DAPPUDRAFT_337839"/>
<dbReference type="SUPFAM" id="SSF52799">
    <property type="entry name" value="(Phosphotyrosine protein) phosphatases II"/>
    <property type="match status" value="1"/>
</dbReference>
<dbReference type="Gene3D" id="3.90.190.10">
    <property type="entry name" value="Protein tyrosine phosphatase superfamily"/>
    <property type="match status" value="1"/>
</dbReference>
<proteinExistence type="predicted"/>
<feature type="domain" description="Phosphatase tensin-type" evidence="2">
    <location>
        <begin position="18"/>
        <end position="103"/>
    </location>
</feature>
<evidence type="ECO:0000313" key="4">
    <source>
        <dbReference type="Proteomes" id="UP000000305"/>
    </source>
</evidence>
<dbReference type="OrthoDB" id="16692at2759"/>
<dbReference type="GO" id="GO:0016787">
    <property type="term" value="F:hydrolase activity"/>
    <property type="evidence" value="ECO:0007669"/>
    <property type="project" value="UniProtKB-KW"/>
</dbReference>
<keyword evidence="4" id="KW-1185">Reference proteome</keyword>
<evidence type="ECO:0000256" key="1">
    <source>
        <dbReference type="ARBA" id="ARBA00022801"/>
    </source>
</evidence>
<dbReference type="InterPro" id="IPR029023">
    <property type="entry name" value="Tensin_phosphatase"/>
</dbReference>
<dbReference type="PANTHER" id="PTHR12305:SF60">
    <property type="entry name" value="PHOSPHATIDYLINOSITOL 3,4,5-TRISPHOSPHATE 3-PHOSPHATASE TPTE2-RELATED"/>
    <property type="match status" value="1"/>
</dbReference>
<gene>
    <name evidence="3" type="ORF">DAPPUDRAFT_337839</name>
</gene>
<dbReference type="AlphaFoldDB" id="E9I274"/>
<dbReference type="InParanoid" id="E9I274"/>
<name>E9I274_DAPPU</name>
<dbReference type="InterPro" id="IPR051281">
    <property type="entry name" value="Dual-spec_lipid-protein_phosph"/>
</dbReference>
<dbReference type="Proteomes" id="UP000000305">
    <property type="component" value="Unassembled WGS sequence"/>
</dbReference>
<keyword evidence="1" id="KW-0378">Hydrolase</keyword>
<dbReference type="PANTHER" id="PTHR12305">
    <property type="entry name" value="PHOSPHATASE WITH HOMOLOGY TO TENSIN"/>
    <property type="match status" value="1"/>
</dbReference>
<dbReference type="InterPro" id="IPR029021">
    <property type="entry name" value="Prot-tyrosine_phosphatase-like"/>
</dbReference>
<dbReference type="PhylomeDB" id="E9I274"/>
<evidence type="ECO:0000259" key="2">
    <source>
        <dbReference type="PROSITE" id="PS51181"/>
    </source>
</evidence>
<dbReference type="STRING" id="6669.E9I274"/>
<dbReference type="EMBL" id="GL733999">
    <property type="protein sequence ID" value="EFX61905.1"/>
    <property type="molecule type" value="Genomic_DNA"/>
</dbReference>